<keyword evidence="2" id="KW-1185">Reference proteome</keyword>
<comment type="caution">
    <text evidence="1">The sequence shown here is derived from an EMBL/GenBank/DDBJ whole genome shotgun (WGS) entry which is preliminary data.</text>
</comment>
<dbReference type="Proteomes" id="UP001168167">
    <property type="component" value="Unassembled WGS sequence"/>
</dbReference>
<reference evidence="1" key="2">
    <citation type="journal article" date="2023" name="Microbiome">
        <title>Synthase-selected sorting approach identifies a beta-lactone synthase in a nudibranch symbiotic bacterium.</title>
        <authorList>
            <person name="Dzunkova M."/>
            <person name="La Clair J.J."/>
            <person name="Tyml T."/>
            <person name="Doud D."/>
            <person name="Schulz F."/>
            <person name="Piquer-Esteban S."/>
            <person name="Porcel Sanchis D."/>
            <person name="Osborn A."/>
            <person name="Robinson D."/>
            <person name="Louie K.B."/>
            <person name="Bowen B.P."/>
            <person name="Bowers R.M."/>
            <person name="Lee J."/>
            <person name="Arnau V."/>
            <person name="Diaz-Villanueva W."/>
            <person name="Stepanauskas R."/>
            <person name="Gosliner T."/>
            <person name="Date S.V."/>
            <person name="Northen T.R."/>
            <person name="Cheng J.F."/>
            <person name="Burkart M.D."/>
            <person name="Woyke T."/>
        </authorList>
    </citation>
    <scope>NUCLEOTIDE SEQUENCE</scope>
    <source>
        <strain evidence="1">Df01</strain>
    </source>
</reference>
<accession>A0ABT7QLU4</accession>
<gene>
    <name evidence="1" type="ORF">NQX30_04750</name>
</gene>
<evidence type="ECO:0000313" key="2">
    <source>
        <dbReference type="Proteomes" id="UP001168167"/>
    </source>
</evidence>
<sequence>MLIVTKPATDRACGSHYIAANFRGAWSYVAPEETGGYVLRGRYPSAPAALAAAAIQNATHKQEATNRLDRTSQYLWPPHPLRLGESEGGFIKLPKN</sequence>
<protein>
    <submittedName>
        <fullName evidence="1">Uncharacterized protein</fullName>
    </submittedName>
</protein>
<evidence type="ECO:0000313" key="1">
    <source>
        <dbReference type="EMBL" id="MDM5147679.1"/>
    </source>
</evidence>
<dbReference type="EMBL" id="JANQAO010000003">
    <property type="protein sequence ID" value="MDM5147679.1"/>
    <property type="molecule type" value="Genomic_DNA"/>
</dbReference>
<name>A0ABT7QLU4_9GAMM</name>
<reference evidence="1" key="1">
    <citation type="submission" date="2022-08" db="EMBL/GenBank/DDBJ databases">
        <authorList>
            <person name="Dzunkova M."/>
            <person name="La Clair J."/>
            <person name="Tyml T."/>
            <person name="Doud D."/>
            <person name="Schulz F."/>
            <person name="Piquer S."/>
            <person name="Porcel Sanchis D."/>
            <person name="Osborn A."/>
            <person name="Robinson D."/>
            <person name="Louie K.B."/>
            <person name="Bowen B.P."/>
            <person name="Bowers R."/>
            <person name="Lee J."/>
            <person name="Arnau Llombart V."/>
            <person name="Diaz Villanueva W."/>
            <person name="Gosliner T."/>
            <person name="Northen T."/>
            <person name="Cheng J.-F."/>
            <person name="Burkart M.D."/>
            <person name="Woyke T."/>
        </authorList>
    </citation>
    <scope>NUCLEOTIDE SEQUENCE</scope>
    <source>
        <strain evidence="1">Df01</strain>
    </source>
</reference>
<organism evidence="1 2">
    <name type="scientific">Candidatus Doriopsillibacter californiensis</name>
    <dbReference type="NCBI Taxonomy" id="2970740"/>
    <lineage>
        <taxon>Bacteria</taxon>
        <taxon>Pseudomonadati</taxon>
        <taxon>Pseudomonadota</taxon>
        <taxon>Gammaproteobacteria</taxon>
        <taxon>Candidatus Tethybacterales</taxon>
        <taxon>Candidatus Persebacteraceae</taxon>
        <taxon>Candidatus Doriopsillibacter</taxon>
    </lineage>
</organism>
<proteinExistence type="predicted"/>